<keyword evidence="2" id="KW-1133">Transmembrane helix</keyword>
<comment type="caution">
    <text evidence="3">The sequence shown here is derived from an EMBL/GenBank/DDBJ whole genome shotgun (WGS) entry which is preliminary data.</text>
</comment>
<evidence type="ECO:0000313" key="3">
    <source>
        <dbReference type="EMBL" id="MBA8793366.1"/>
    </source>
</evidence>
<dbReference type="RefSeq" id="WP_182559007.1">
    <property type="nucleotide sequence ID" value="NZ_JACGWT010000002.1"/>
</dbReference>
<evidence type="ECO:0000313" key="4">
    <source>
        <dbReference type="Proteomes" id="UP000523079"/>
    </source>
</evidence>
<sequence>MSERPWQQGPGPGYTYGPPAVPPAPVPPPVTVDPVHSAGYGDTYAPGFPPAPAYPVPVPNPYAVTTGQRPAVIAMSASMAVTGSVGFLVLLALSVLVALSVVSTFSYTQQPEAAVYHLAERFELYLADGLALPLVGFPLASTVTGFLLIARRPWARIAHTAVGLAALAWSAWWLRDHLAFWVPTTVYIALAVAILWVPAVGRWYASRPAGAVRPPR</sequence>
<organism evidence="3 4">
    <name type="scientific">Microlunatus kandeliicorticis</name>
    <dbReference type="NCBI Taxonomy" id="1759536"/>
    <lineage>
        <taxon>Bacteria</taxon>
        <taxon>Bacillati</taxon>
        <taxon>Actinomycetota</taxon>
        <taxon>Actinomycetes</taxon>
        <taxon>Propionibacteriales</taxon>
        <taxon>Propionibacteriaceae</taxon>
        <taxon>Microlunatus</taxon>
    </lineage>
</organism>
<feature type="transmembrane region" description="Helical" evidence="2">
    <location>
        <begin position="157"/>
        <end position="174"/>
    </location>
</feature>
<proteinExistence type="predicted"/>
<reference evidence="3 4" key="1">
    <citation type="submission" date="2020-07" db="EMBL/GenBank/DDBJ databases">
        <title>Sequencing the genomes of 1000 actinobacteria strains.</title>
        <authorList>
            <person name="Klenk H.-P."/>
        </authorList>
    </citation>
    <scope>NUCLEOTIDE SEQUENCE [LARGE SCALE GENOMIC DNA]</scope>
    <source>
        <strain evidence="3 4">DSM 100723</strain>
    </source>
</reference>
<keyword evidence="4" id="KW-1185">Reference proteome</keyword>
<dbReference type="AlphaFoldDB" id="A0A7W3P4X6"/>
<protein>
    <submittedName>
        <fullName evidence="3">Uncharacterized protein</fullName>
    </submittedName>
</protein>
<feature type="compositionally biased region" description="Pro residues" evidence="1">
    <location>
        <begin position="19"/>
        <end position="28"/>
    </location>
</feature>
<accession>A0A7W3P4X6</accession>
<keyword evidence="2" id="KW-0812">Transmembrane</keyword>
<dbReference type="Proteomes" id="UP000523079">
    <property type="component" value="Unassembled WGS sequence"/>
</dbReference>
<feature type="transmembrane region" description="Helical" evidence="2">
    <location>
        <begin position="186"/>
        <end position="205"/>
    </location>
</feature>
<feature type="transmembrane region" description="Helical" evidence="2">
    <location>
        <begin position="125"/>
        <end position="150"/>
    </location>
</feature>
<keyword evidence="2" id="KW-0472">Membrane</keyword>
<feature type="region of interest" description="Disordered" evidence="1">
    <location>
        <begin position="1"/>
        <end position="28"/>
    </location>
</feature>
<feature type="transmembrane region" description="Helical" evidence="2">
    <location>
        <begin position="85"/>
        <end position="105"/>
    </location>
</feature>
<evidence type="ECO:0000256" key="1">
    <source>
        <dbReference type="SAM" id="MobiDB-lite"/>
    </source>
</evidence>
<gene>
    <name evidence="3" type="ORF">FHX74_000971</name>
</gene>
<dbReference type="EMBL" id="JACGWT010000002">
    <property type="protein sequence ID" value="MBA8793366.1"/>
    <property type="molecule type" value="Genomic_DNA"/>
</dbReference>
<evidence type="ECO:0000256" key="2">
    <source>
        <dbReference type="SAM" id="Phobius"/>
    </source>
</evidence>
<name>A0A7W3P4X6_9ACTN</name>